<evidence type="ECO:0000256" key="1">
    <source>
        <dbReference type="ARBA" id="ARBA00004611"/>
    </source>
</evidence>
<proteinExistence type="predicted"/>
<evidence type="ECO:0000256" key="7">
    <source>
        <dbReference type="ARBA" id="ARBA00035003"/>
    </source>
</evidence>
<dbReference type="InterPro" id="IPR054709">
    <property type="entry name" value="CFAP107"/>
</dbReference>
<keyword evidence="10" id="KW-1185">Reference proteome</keyword>
<comment type="subcellular location">
    <subcellularLocation>
        <location evidence="1">Cytoplasm</location>
        <location evidence="1">Cytoskeleton</location>
        <location evidence="1">Flagellum axoneme</location>
    </subcellularLocation>
</comment>
<evidence type="ECO:0000313" key="10">
    <source>
        <dbReference type="Proteomes" id="UP000472271"/>
    </source>
</evidence>
<dbReference type="InParanoid" id="A0A673CLV1"/>
<dbReference type="PANTHER" id="PTHR31180">
    <property type="entry name" value="CILIA- AND FLAGELLA-ASSOCIATED PROTEIN 107-RELATED"/>
    <property type="match status" value="1"/>
</dbReference>
<evidence type="ECO:0000256" key="5">
    <source>
        <dbReference type="ARBA" id="ARBA00023212"/>
    </source>
</evidence>
<gene>
    <name evidence="9" type="primary">cfap107</name>
</gene>
<dbReference type="GO" id="GO:0030317">
    <property type="term" value="P:flagellated sperm motility"/>
    <property type="evidence" value="ECO:0007669"/>
    <property type="project" value="InterPro"/>
</dbReference>
<sequence>MGSEQDKWSQPGWKIERKYTNKVLLGNWAEERFQVSTLSAYNYRPHRDIKPDVCERRCALLRAEGLPSKLLFAHHGSLSSHYLVTHYEESYGRKHTHTLPTPQPWHPDSLTWQLERSDRPISALPTNSNRLRSRKHHLERQQSHLPSLTVYRSAYQRHPLSAFCQTRFARASHMLSSHLHKANHNNKDLDLRQRSLLQVPDHALSLPPPQL</sequence>
<comment type="function">
    <text evidence="7">Microtubule inner protein (MIP) part of the dynein-decorated doublet microtubules (DMTs) in cilia axoneme, which is required for motile cilia beating.</text>
</comment>
<dbReference type="InterPro" id="IPR037662">
    <property type="entry name" value="CFAP68/107"/>
</dbReference>
<dbReference type="PANTHER" id="PTHR31180:SF2">
    <property type="entry name" value="CILIA- AND FLAGELLA-ASSOCIATED PROTEIN 107"/>
    <property type="match status" value="1"/>
</dbReference>
<organism evidence="9 10">
    <name type="scientific">Sphaeramia orbicularis</name>
    <name type="common">orbiculate cardinalfish</name>
    <dbReference type="NCBI Taxonomy" id="375764"/>
    <lineage>
        <taxon>Eukaryota</taxon>
        <taxon>Metazoa</taxon>
        <taxon>Chordata</taxon>
        <taxon>Craniata</taxon>
        <taxon>Vertebrata</taxon>
        <taxon>Euteleostomi</taxon>
        <taxon>Actinopterygii</taxon>
        <taxon>Neopterygii</taxon>
        <taxon>Teleostei</taxon>
        <taxon>Neoteleostei</taxon>
        <taxon>Acanthomorphata</taxon>
        <taxon>Gobiaria</taxon>
        <taxon>Kurtiformes</taxon>
        <taxon>Apogonoidei</taxon>
        <taxon>Apogonidae</taxon>
        <taxon>Apogoninae</taxon>
        <taxon>Sphaeramia</taxon>
    </lineage>
</organism>
<reference evidence="9" key="1">
    <citation type="submission" date="2019-06" db="EMBL/GenBank/DDBJ databases">
        <authorList>
            <consortium name="Wellcome Sanger Institute Data Sharing"/>
        </authorList>
    </citation>
    <scope>NUCLEOTIDE SEQUENCE [LARGE SCALE GENOMIC DNA]</scope>
</reference>
<dbReference type="Pfam" id="PF22595">
    <property type="entry name" value="CFAP107"/>
    <property type="match status" value="1"/>
</dbReference>
<evidence type="ECO:0000256" key="8">
    <source>
        <dbReference type="ARBA" id="ARBA00046435"/>
    </source>
</evidence>
<reference evidence="9" key="3">
    <citation type="submission" date="2025-09" db="UniProtKB">
        <authorList>
            <consortium name="Ensembl"/>
        </authorList>
    </citation>
    <scope>IDENTIFICATION</scope>
</reference>
<evidence type="ECO:0000256" key="4">
    <source>
        <dbReference type="ARBA" id="ARBA00023069"/>
    </source>
</evidence>
<evidence type="ECO:0000313" key="9">
    <source>
        <dbReference type="Ensembl" id="ENSSORP00005053607.1"/>
    </source>
</evidence>
<keyword evidence="6" id="KW-0966">Cell projection</keyword>
<accession>A0A673CLV1</accession>
<dbReference type="FunCoup" id="A0A673CLV1">
    <property type="interactions" value="532"/>
</dbReference>
<keyword evidence="5" id="KW-0206">Cytoskeleton</keyword>
<keyword evidence="3" id="KW-0282">Flagellum</keyword>
<evidence type="ECO:0000256" key="6">
    <source>
        <dbReference type="ARBA" id="ARBA00023273"/>
    </source>
</evidence>
<reference evidence="9" key="2">
    <citation type="submission" date="2025-08" db="UniProtKB">
        <authorList>
            <consortium name="Ensembl"/>
        </authorList>
    </citation>
    <scope>IDENTIFICATION</scope>
</reference>
<keyword evidence="4" id="KW-0969">Cilium</keyword>
<dbReference type="GO" id="GO:0005879">
    <property type="term" value="C:axonemal microtubule"/>
    <property type="evidence" value="ECO:0007669"/>
    <property type="project" value="TreeGrafter"/>
</dbReference>
<keyword evidence="2" id="KW-0963">Cytoplasm</keyword>
<evidence type="ECO:0000256" key="3">
    <source>
        <dbReference type="ARBA" id="ARBA00022846"/>
    </source>
</evidence>
<dbReference type="Ensembl" id="ENSSORT00005054863.1">
    <property type="protein sequence ID" value="ENSSORP00005053607.1"/>
    <property type="gene ID" value="ENSSORG00005024100.1"/>
</dbReference>
<protein>
    <submittedName>
        <fullName evidence="9">Si:ch211-226m7.4</fullName>
    </submittedName>
</protein>
<dbReference type="Proteomes" id="UP000472271">
    <property type="component" value="Chromosome 5"/>
</dbReference>
<name>A0A673CLV1_9TELE</name>
<evidence type="ECO:0000256" key="2">
    <source>
        <dbReference type="ARBA" id="ARBA00022490"/>
    </source>
</evidence>
<dbReference type="AlphaFoldDB" id="A0A673CLV1"/>
<comment type="subunit">
    <text evidence="8">Microtubule inner protein component of sperm flagellar doublet microtubules.</text>
</comment>